<dbReference type="EMBL" id="QEAO01000037">
    <property type="protein sequence ID" value="TPX31908.1"/>
    <property type="molecule type" value="Genomic_DNA"/>
</dbReference>
<keyword evidence="2" id="KW-1185">Reference proteome</keyword>
<protein>
    <submittedName>
        <fullName evidence="1">Uncharacterized protein</fullName>
    </submittedName>
</protein>
<organism evidence="1 2">
    <name type="scientific">Synchytrium microbalum</name>
    <dbReference type="NCBI Taxonomy" id="1806994"/>
    <lineage>
        <taxon>Eukaryota</taxon>
        <taxon>Fungi</taxon>
        <taxon>Fungi incertae sedis</taxon>
        <taxon>Chytridiomycota</taxon>
        <taxon>Chytridiomycota incertae sedis</taxon>
        <taxon>Chytridiomycetes</taxon>
        <taxon>Synchytriales</taxon>
        <taxon>Synchytriaceae</taxon>
        <taxon>Synchytrium</taxon>
    </lineage>
</organism>
<evidence type="ECO:0000313" key="1">
    <source>
        <dbReference type="EMBL" id="TPX31908.1"/>
    </source>
</evidence>
<accession>A0A507BXP5</accession>
<dbReference type="AlphaFoldDB" id="A0A507BXP5"/>
<gene>
    <name evidence="1" type="ORF">SmJEL517_g04850</name>
</gene>
<proteinExistence type="predicted"/>
<dbReference type="GeneID" id="42006075"/>
<sequence>MTNGPSYVLDTRHCRLGPIPNPRQSMAIAYEKMKSGMTGGIPKVAVIPELSSADLKLARKMVLESQIPGTTITKMNTEE</sequence>
<dbReference type="RefSeq" id="XP_031023219.1">
    <property type="nucleotide sequence ID" value="XM_031170778.1"/>
</dbReference>
<reference evidence="1 2" key="1">
    <citation type="journal article" date="2019" name="Sci. Rep.">
        <title>Comparative genomics of chytrid fungi reveal insights into the obligate biotrophic and pathogenic lifestyle of Synchytrium endobioticum.</title>
        <authorList>
            <person name="van de Vossenberg B.T.L.H."/>
            <person name="Warris S."/>
            <person name="Nguyen H.D.T."/>
            <person name="van Gent-Pelzer M.P.E."/>
            <person name="Joly D.L."/>
            <person name="van de Geest H.C."/>
            <person name="Bonants P.J.M."/>
            <person name="Smith D.S."/>
            <person name="Levesque C.A."/>
            <person name="van der Lee T.A.J."/>
        </authorList>
    </citation>
    <scope>NUCLEOTIDE SEQUENCE [LARGE SCALE GENOMIC DNA]</scope>
    <source>
        <strain evidence="1 2">JEL517</strain>
    </source>
</reference>
<dbReference type="Proteomes" id="UP000319731">
    <property type="component" value="Unassembled WGS sequence"/>
</dbReference>
<comment type="caution">
    <text evidence="1">The sequence shown here is derived from an EMBL/GenBank/DDBJ whole genome shotgun (WGS) entry which is preliminary data.</text>
</comment>
<evidence type="ECO:0000313" key="2">
    <source>
        <dbReference type="Proteomes" id="UP000319731"/>
    </source>
</evidence>
<name>A0A507BXP5_9FUNG</name>